<accession>A0ABN2BHZ8</accession>
<keyword evidence="3" id="KW-1185">Reference proteome</keyword>
<dbReference type="EMBL" id="BAAANV010000032">
    <property type="protein sequence ID" value="GAA1539287.1"/>
    <property type="molecule type" value="Genomic_DNA"/>
</dbReference>
<comment type="caution">
    <text evidence="2">The sequence shown here is derived from an EMBL/GenBank/DDBJ whole genome shotgun (WGS) entry which is preliminary data.</text>
</comment>
<feature type="region of interest" description="Disordered" evidence="1">
    <location>
        <begin position="1"/>
        <end position="21"/>
    </location>
</feature>
<reference evidence="2 3" key="1">
    <citation type="journal article" date="2019" name="Int. J. Syst. Evol. Microbiol.">
        <title>The Global Catalogue of Microorganisms (GCM) 10K type strain sequencing project: providing services to taxonomists for standard genome sequencing and annotation.</title>
        <authorList>
            <consortium name="The Broad Institute Genomics Platform"/>
            <consortium name="The Broad Institute Genome Sequencing Center for Infectious Disease"/>
            <person name="Wu L."/>
            <person name="Ma J."/>
        </authorList>
    </citation>
    <scope>NUCLEOTIDE SEQUENCE [LARGE SCALE GENOMIC DNA]</scope>
    <source>
        <strain evidence="2 3">JCM 14588</strain>
    </source>
</reference>
<name>A0ABN2BHZ8_9MICO</name>
<dbReference type="Proteomes" id="UP001501288">
    <property type="component" value="Unassembled WGS sequence"/>
</dbReference>
<proteinExistence type="predicted"/>
<evidence type="ECO:0000313" key="3">
    <source>
        <dbReference type="Proteomes" id="UP001501288"/>
    </source>
</evidence>
<feature type="compositionally biased region" description="Basic and acidic residues" evidence="1">
    <location>
        <begin position="1"/>
        <end position="12"/>
    </location>
</feature>
<evidence type="ECO:0000313" key="2">
    <source>
        <dbReference type="EMBL" id="GAA1539287.1"/>
    </source>
</evidence>
<evidence type="ECO:0000256" key="1">
    <source>
        <dbReference type="SAM" id="MobiDB-lite"/>
    </source>
</evidence>
<protein>
    <submittedName>
        <fullName evidence="2">Uncharacterized protein</fullName>
    </submittedName>
</protein>
<sequence>MDLSKEALKEPEVAASDALDGGDGLRVGEVVGVECLAELASKRFEDERKLQEVWGTSRNRS</sequence>
<organism evidence="2 3">
    <name type="scientific">Dermacoccus barathri</name>
    <dbReference type="NCBI Taxonomy" id="322601"/>
    <lineage>
        <taxon>Bacteria</taxon>
        <taxon>Bacillati</taxon>
        <taxon>Actinomycetota</taxon>
        <taxon>Actinomycetes</taxon>
        <taxon>Micrococcales</taxon>
        <taxon>Dermacoccaceae</taxon>
        <taxon>Dermacoccus</taxon>
    </lineage>
</organism>
<gene>
    <name evidence="2" type="ORF">GCM10009762_11210</name>
</gene>